<evidence type="ECO:0000256" key="7">
    <source>
        <dbReference type="ARBA" id="ARBA00051587"/>
    </source>
</evidence>
<dbReference type="NCBIfam" id="TIGR04181">
    <property type="entry name" value="NHT_00031"/>
    <property type="match status" value="1"/>
</dbReference>
<comment type="similarity">
    <text evidence="6 12">Belongs to the DegT/DnrJ/EryC1 family.</text>
</comment>
<comment type="pathway">
    <text evidence="2">Bacterial outer membrane biogenesis; LPS O-antigen biosynthesis.</text>
</comment>
<evidence type="ECO:0000313" key="14">
    <source>
        <dbReference type="EMBL" id="TSE19977.1"/>
    </source>
</evidence>
<dbReference type="EMBL" id="SMAH01000014">
    <property type="protein sequence ID" value="TCS95365.1"/>
    <property type="molecule type" value="Genomic_DNA"/>
</dbReference>
<dbReference type="AlphaFoldDB" id="A0A4R3L8H9"/>
<comment type="cofactor">
    <cofactor evidence="1">
        <name>pyridoxal 5'-phosphate</name>
        <dbReference type="ChEBI" id="CHEBI:597326"/>
    </cofactor>
</comment>
<evidence type="ECO:0000256" key="8">
    <source>
        <dbReference type="ARBA" id="ARBA00066317"/>
    </source>
</evidence>
<evidence type="ECO:0000256" key="11">
    <source>
        <dbReference type="PIRSR" id="PIRSR000390-2"/>
    </source>
</evidence>
<gene>
    <name evidence="14" type="primary">epsN</name>
    <name evidence="13" type="ORF">EDC36_1143</name>
    <name evidence="14" type="ORF">Tigna_02006</name>
</gene>
<evidence type="ECO:0000256" key="1">
    <source>
        <dbReference type="ARBA" id="ARBA00001933"/>
    </source>
</evidence>
<dbReference type="RefSeq" id="WP_132963246.1">
    <property type="nucleotide sequence ID" value="NZ_SMAH01000014.1"/>
</dbReference>
<evidence type="ECO:0000256" key="6">
    <source>
        <dbReference type="ARBA" id="ARBA00037999"/>
    </source>
</evidence>
<sequence length="384" mass="42050">MSEVAAFIRAVRELYRQPDGAIPLHAPTLGEREKALVSQAIDSTYVSSVGRFVTVFEQQVADYVGARYAVATVNGTAALHTALQAVGVTSGDLVLTQALTFVATANAIRYCGADPVFLDVDASTLGLSPAAVDEWLTQHAVRRDDGVTVHRTSGRVVRACVPMHTLGHPVRIDALVRVCDAWGVTVVEDAAEALGSRYQGRHVGTFGRLGVFSFNGNKIITTGGGGMVVTNDEALACRARHLTTTAKRPHPWAFEHDEVGYNYRLPNLNAALGVAQMERLDDLLARKRTLALRYAALCDSHGWSWIDEPPGARSNFWLCGLMLPDVQTRDHWLGRTNEQQIGTRPLWTPMHRLPMYQHCLRDALTVTEEWAARVLNVPSTPPPQ</sequence>
<dbReference type="InterPro" id="IPR015422">
    <property type="entry name" value="PyrdxlP-dep_Trfase_small"/>
</dbReference>
<dbReference type="PANTHER" id="PTHR30244">
    <property type="entry name" value="TRANSAMINASE"/>
    <property type="match status" value="1"/>
</dbReference>
<keyword evidence="5 11" id="KW-0663">Pyridoxal phosphate</keyword>
<dbReference type="InterPro" id="IPR000653">
    <property type="entry name" value="DegT/StrS_aminotransferase"/>
</dbReference>
<feature type="modified residue" description="N6-(pyridoxal phosphate)lysine" evidence="11">
    <location>
        <position position="218"/>
    </location>
</feature>
<dbReference type="PANTHER" id="PTHR30244:SF30">
    <property type="entry name" value="BLR5990 PROTEIN"/>
    <property type="match status" value="1"/>
</dbReference>
<dbReference type="OrthoDB" id="9804264at2"/>
<dbReference type="InterPro" id="IPR015421">
    <property type="entry name" value="PyrdxlP-dep_Trfase_major"/>
</dbReference>
<dbReference type="InterPro" id="IPR015424">
    <property type="entry name" value="PyrdxlP-dep_Trfase"/>
</dbReference>
<evidence type="ECO:0000256" key="10">
    <source>
        <dbReference type="PIRSR" id="PIRSR000390-1"/>
    </source>
</evidence>
<dbReference type="GO" id="GO:0030170">
    <property type="term" value="F:pyridoxal phosphate binding"/>
    <property type="evidence" value="ECO:0007669"/>
    <property type="project" value="TreeGrafter"/>
</dbReference>
<comment type="catalytic activity">
    <reaction evidence="7">
        <text>GDP-alpha-D-perosamine + 2-oxoglutarate = GDP-4-dehydro-alpha-D-rhamnose + L-glutamate</text>
        <dbReference type="Rhea" id="RHEA:36779"/>
        <dbReference type="ChEBI" id="CHEBI:16810"/>
        <dbReference type="ChEBI" id="CHEBI:29985"/>
        <dbReference type="ChEBI" id="CHEBI:57964"/>
        <dbReference type="ChEBI" id="CHEBI:73996"/>
        <dbReference type="EC" id="2.6.1.102"/>
    </reaction>
</comment>
<dbReference type="Pfam" id="PF01041">
    <property type="entry name" value="DegT_DnrJ_EryC1"/>
    <property type="match status" value="1"/>
</dbReference>
<evidence type="ECO:0000313" key="16">
    <source>
        <dbReference type="Proteomes" id="UP000315577"/>
    </source>
</evidence>
<dbReference type="Proteomes" id="UP000295536">
    <property type="component" value="Unassembled WGS sequence"/>
</dbReference>
<reference evidence="13 15" key="1">
    <citation type="submission" date="2019-03" db="EMBL/GenBank/DDBJ databases">
        <title>Genomic Encyclopedia of Type Strains, Phase IV (KMG-IV): sequencing the most valuable type-strain genomes for metagenomic binning, comparative biology and taxonomic classification.</title>
        <authorList>
            <person name="Goeker M."/>
        </authorList>
    </citation>
    <scope>NUCLEOTIDE SEQUENCE [LARGE SCALE GENOMIC DNA]</scope>
    <source>
        <strain evidence="13 15">DSM 12034</strain>
    </source>
</reference>
<protein>
    <recommendedName>
        <fullName evidence="9">GDP-perosamine synthase</fullName>
        <ecNumber evidence="8">2.6.1.102</ecNumber>
    </recommendedName>
</protein>
<comment type="caution">
    <text evidence="13">The sequence shown here is derived from an EMBL/GenBank/DDBJ whole genome shotgun (WGS) entry which is preliminary data.</text>
</comment>
<dbReference type="Proteomes" id="UP000315577">
    <property type="component" value="Unassembled WGS sequence"/>
</dbReference>
<dbReference type="PIRSF" id="PIRSF000390">
    <property type="entry name" value="PLP_StrS"/>
    <property type="match status" value="1"/>
</dbReference>
<keyword evidence="16" id="KW-1185">Reference proteome</keyword>
<dbReference type="GO" id="GO:0102933">
    <property type="term" value="F:GDP-4-dehydro-6-deoxy-D-mannose-4-aminotransferase activity"/>
    <property type="evidence" value="ECO:0007669"/>
    <property type="project" value="UniProtKB-EC"/>
</dbReference>
<evidence type="ECO:0000256" key="3">
    <source>
        <dbReference type="ARBA" id="ARBA00022576"/>
    </source>
</evidence>
<evidence type="ECO:0000256" key="12">
    <source>
        <dbReference type="RuleBase" id="RU004508"/>
    </source>
</evidence>
<accession>A0A4R3L8H9</accession>
<evidence type="ECO:0000313" key="13">
    <source>
        <dbReference type="EMBL" id="TCS95365.1"/>
    </source>
</evidence>
<reference evidence="14 16" key="2">
    <citation type="submission" date="2019-07" db="EMBL/GenBank/DDBJ databases">
        <title>Tepidimonas ignava SPS-1037 draft genome.</title>
        <authorList>
            <person name="Da Costa M.S."/>
            <person name="Froufe H.J.C."/>
            <person name="Egas C."/>
            <person name="Albuquerque L."/>
        </authorList>
    </citation>
    <scope>NUCLEOTIDE SEQUENCE [LARGE SCALE GENOMIC DNA]</scope>
    <source>
        <strain evidence="14 16">SPS-1037</strain>
    </source>
</reference>
<dbReference type="FunFam" id="3.40.640.10:FF:000090">
    <property type="entry name" value="Pyridoxal phosphate-dependent aminotransferase"/>
    <property type="match status" value="1"/>
</dbReference>
<dbReference type="Gene3D" id="3.90.1150.10">
    <property type="entry name" value="Aspartate Aminotransferase, domain 1"/>
    <property type="match status" value="1"/>
</dbReference>
<evidence type="ECO:0000313" key="15">
    <source>
        <dbReference type="Proteomes" id="UP000295536"/>
    </source>
</evidence>
<name>A0A4R3L8H9_9BURK</name>
<dbReference type="SUPFAM" id="SSF53383">
    <property type="entry name" value="PLP-dependent transferases"/>
    <property type="match status" value="1"/>
</dbReference>
<dbReference type="CDD" id="cd00616">
    <property type="entry name" value="AHBA_syn"/>
    <property type="match status" value="1"/>
</dbReference>
<feature type="active site" description="Proton acceptor" evidence="10">
    <location>
        <position position="218"/>
    </location>
</feature>
<organism evidence="13 15">
    <name type="scientific">Tepidimonas ignava</name>
    <dbReference type="NCBI Taxonomy" id="114249"/>
    <lineage>
        <taxon>Bacteria</taxon>
        <taxon>Pseudomonadati</taxon>
        <taxon>Pseudomonadota</taxon>
        <taxon>Betaproteobacteria</taxon>
        <taxon>Burkholderiales</taxon>
        <taxon>Tepidimonas</taxon>
    </lineage>
</organism>
<evidence type="ECO:0000256" key="5">
    <source>
        <dbReference type="ARBA" id="ARBA00022898"/>
    </source>
</evidence>
<dbReference type="EMBL" id="VJNC01000014">
    <property type="protein sequence ID" value="TSE19977.1"/>
    <property type="molecule type" value="Genomic_DNA"/>
</dbReference>
<dbReference type="EC" id="2.6.1.102" evidence="8"/>
<dbReference type="Gene3D" id="3.40.640.10">
    <property type="entry name" value="Type I PLP-dependent aspartate aminotransferase-like (Major domain)"/>
    <property type="match status" value="1"/>
</dbReference>
<dbReference type="InterPro" id="IPR026385">
    <property type="entry name" value="LegC-like"/>
</dbReference>
<proteinExistence type="inferred from homology"/>
<keyword evidence="4 13" id="KW-0808">Transferase</keyword>
<evidence type="ECO:0000256" key="2">
    <source>
        <dbReference type="ARBA" id="ARBA00005125"/>
    </source>
</evidence>
<evidence type="ECO:0000256" key="9">
    <source>
        <dbReference type="ARBA" id="ARBA00074221"/>
    </source>
</evidence>
<keyword evidence="3 13" id="KW-0032">Aminotransferase</keyword>
<dbReference type="GO" id="GO:0000271">
    <property type="term" value="P:polysaccharide biosynthetic process"/>
    <property type="evidence" value="ECO:0007669"/>
    <property type="project" value="TreeGrafter"/>
</dbReference>
<evidence type="ECO:0000256" key="4">
    <source>
        <dbReference type="ARBA" id="ARBA00022679"/>
    </source>
</evidence>